<dbReference type="CDD" id="cd00093">
    <property type="entry name" value="HTH_XRE"/>
    <property type="match status" value="1"/>
</dbReference>
<dbReference type="AlphaFoldDB" id="A0A6N3CWT3"/>
<proteinExistence type="predicted"/>
<gene>
    <name evidence="2" type="primary">xre</name>
    <name evidence="2" type="ORF">CALFYP39_01626</name>
</gene>
<protein>
    <submittedName>
        <fullName evidence="2">HTH-type transcriptional regulator Xre</fullName>
    </submittedName>
</protein>
<dbReference type="PROSITE" id="PS50943">
    <property type="entry name" value="HTH_CROC1"/>
    <property type="match status" value="1"/>
</dbReference>
<dbReference type="Gene3D" id="1.10.260.40">
    <property type="entry name" value="lambda repressor-like DNA-binding domains"/>
    <property type="match status" value="1"/>
</dbReference>
<reference evidence="2" key="1">
    <citation type="submission" date="2019-11" db="EMBL/GenBank/DDBJ databases">
        <authorList>
            <person name="Feng L."/>
        </authorList>
    </citation>
    <scope>NUCLEOTIDE SEQUENCE</scope>
    <source>
        <strain evidence="2">CaerofaciensLFYP39</strain>
    </source>
</reference>
<organism evidence="2">
    <name type="scientific">Collinsella aerofaciens</name>
    <dbReference type="NCBI Taxonomy" id="74426"/>
    <lineage>
        <taxon>Bacteria</taxon>
        <taxon>Bacillati</taxon>
        <taxon>Actinomycetota</taxon>
        <taxon>Coriobacteriia</taxon>
        <taxon>Coriobacteriales</taxon>
        <taxon>Coriobacteriaceae</taxon>
        <taxon>Collinsella</taxon>
    </lineage>
</organism>
<dbReference type="SUPFAM" id="SSF47413">
    <property type="entry name" value="lambda repressor-like DNA-binding domains"/>
    <property type="match status" value="1"/>
</dbReference>
<dbReference type="GO" id="GO:0003677">
    <property type="term" value="F:DNA binding"/>
    <property type="evidence" value="ECO:0007669"/>
    <property type="project" value="InterPro"/>
</dbReference>
<accession>A0A6N3CWT3</accession>
<dbReference type="EMBL" id="CACRTW010000027">
    <property type="protein sequence ID" value="VYU18047.1"/>
    <property type="molecule type" value="Genomic_DNA"/>
</dbReference>
<name>A0A6N3CWT3_9ACTN</name>
<dbReference type="InterPro" id="IPR010982">
    <property type="entry name" value="Lambda_DNA-bd_dom_sf"/>
</dbReference>
<dbReference type="InterPro" id="IPR001387">
    <property type="entry name" value="Cro/C1-type_HTH"/>
</dbReference>
<sequence>MSQEALAGKVGISVTHMSHIETGNTKLSLPVLSKIAEELSVGADALLSDEPRPDKPTLSLEVREILDSFEVDELPVAIEVLRALRDAMAKRRG</sequence>
<feature type="domain" description="HTH cro/C1-type" evidence="1">
    <location>
        <begin position="1"/>
        <end position="46"/>
    </location>
</feature>
<evidence type="ECO:0000313" key="2">
    <source>
        <dbReference type="EMBL" id="VYU18047.1"/>
    </source>
</evidence>
<dbReference type="Pfam" id="PF01381">
    <property type="entry name" value="HTH_3"/>
    <property type="match status" value="1"/>
</dbReference>
<evidence type="ECO:0000259" key="1">
    <source>
        <dbReference type="PROSITE" id="PS50943"/>
    </source>
</evidence>